<feature type="domain" description="Glutamine amidotransferase type-2" evidence="10">
    <location>
        <begin position="2"/>
        <end position="212"/>
    </location>
</feature>
<proteinExistence type="inferred from homology"/>
<dbReference type="GO" id="GO:0006529">
    <property type="term" value="P:asparagine biosynthetic process"/>
    <property type="evidence" value="ECO:0007669"/>
    <property type="project" value="UniProtKB-KW"/>
</dbReference>
<dbReference type="CDD" id="cd01991">
    <property type="entry name" value="Asn_synthase_B_C"/>
    <property type="match status" value="1"/>
</dbReference>
<evidence type="ECO:0000313" key="11">
    <source>
        <dbReference type="EMBL" id="PWK51967.1"/>
    </source>
</evidence>
<dbReference type="InterPro" id="IPR017932">
    <property type="entry name" value="GATase_2_dom"/>
</dbReference>
<feature type="active site" description="For GATase activity" evidence="8">
    <location>
        <position position="2"/>
    </location>
</feature>
<evidence type="ECO:0000256" key="5">
    <source>
        <dbReference type="ARBA" id="ARBA00022840"/>
    </source>
</evidence>
<feature type="binding site" evidence="9">
    <location>
        <begin position="377"/>
        <end position="378"/>
    </location>
    <ligand>
        <name>ATP</name>
        <dbReference type="ChEBI" id="CHEBI:30616"/>
    </ligand>
</feature>
<evidence type="ECO:0000259" key="10">
    <source>
        <dbReference type="PROSITE" id="PS51278"/>
    </source>
</evidence>
<dbReference type="RefSeq" id="WP_109763343.1">
    <property type="nucleotide sequence ID" value="NZ_QGGU01000005.1"/>
</dbReference>
<evidence type="ECO:0000256" key="4">
    <source>
        <dbReference type="ARBA" id="ARBA00022741"/>
    </source>
</evidence>
<dbReference type="SUPFAM" id="SSF56235">
    <property type="entry name" value="N-terminal nucleophile aminohydrolases (Ntn hydrolases)"/>
    <property type="match status" value="1"/>
</dbReference>
<keyword evidence="6 8" id="KW-0315">Glutamine amidotransferase</keyword>
<dbReference type="Pfam" id="PF13537">
    <property type="entry name" value="GATase_7"/>
    <property type="match status" value="1"/>
</dbReference>
<dbReference type="InterPro" id="IPR051786">
    <property type="entry name" value="ASN_synthetase/amidase"/>
</dbReference>
<dbReference type="Pfam" id="PF00733">
    <property type="entry name" value="Asn_synthase"/>
    <property type="match status" value="1"/>
</dbReference>
<comment type="pathway">
    <text evidence="1">Amino-acid biosynthesis; L-asparagine biosynthesis; L-asparagine from L-aspartate (L-Gln route): step 1/1.</text>
</comment>
<dbReference type="GO" id="GO:0005524">
    <property type="term" value="F:ATP binding"/>
    <property type="evidence" value="ECO:0007669"/>
    <property type="project" value="UniProtKB-KW"/>
</dbReference>
<dbReference type="InterPro" id="IPR017535">
    <property type="entry name" value="Asparagine_synth"/>
</dbReference>
<evidence type="ECO:0000256" key="8">
    <source>
        <dbReference type="PIRSR" id="PIRSR001589-1"/>
    </source>
</evidence>
<dbReference type="InterPro" id="IPR033738">
    <property type="entry name" value="AsnB_N"/>
</dbReference>
<evidence type="ECO:0000256" key="1">
    <source>
        <dbReference type="ARBA" id="ARBA00005187"/>
    </source>
</evidence>
<keyword evidence="4 9" id="KW-0547">Nucleotide-binding</keyword>
<dbReference type="InterPro" id="IPR001962">
    <property type="entry name" value="Asn_synthase"/>
</dbReference>
<dbReference type="NCBIfam" id="TIGR03104">
    <property type="entry name" value="trio_amidotrans"/>
    <property type="match status" value="1"/>
</dbReference>
<dbReference type="Proteomes" id="UP000245790">
    <property type="component" value="Unassembled WGS sequence"/>
</dbReference>
<feature type="binding site" evidence="9">
    <location>
        <position position="99"/>
    </location>
    <ligand>
        <name>L-glutamine</name>
        <dbReference type="ChEBI" id="CHEBI:58359"/>
    </ligand>
</feature>
<keyword evidence="5 9" id="KW-0067">ATP-binding</keyword>
<dbReference type="PANTHER" id="PTHR43284">
    <property type="entry name" value="ASPARAGINE SYNTHETASE (GLUTAMINE-HYDROLYZING)"/>
    <property type="match status" value="1"/>
</dbReference>
<evidence type="ECO:0000256" key="9">
    <source>
        <dbReference type="PIRSR" id="PIRSR001589-2"/>
    </source>
</evidence>
<comment type="similarity">
    <text evidence="2">Belongs to the asparagine synthetase family.</text>
</comment>
<keyword evidence="12" id="KW-1185">Reference proteome</keyword>
<dbReference type="EC" id="6.3.5.4" evidence="3"/>
<dbReference type="CDD" id="cd00712">
    <property type="entry name" value="AsnB"/>
    <property type="match status" value="1"/>
</dbReference>
<gene>
    <name evidence="11" type="ORF">C8D97_105284</name>
</gene>
<dbReference type="SUPFAM" id="SSF52402">
    <property type="entry name" value="Adenine nucleotide alpha hydrolases-like"/>
    <property type="match status" value="1"/>
</dbReference>
<dbReference type="Gene3D" id="3.60.20.10">
    <property type="entry name" value="Glutamine Phosphoribosylpyrophosphate, subunit 1, domain 1"/>
    <property type="match status" value="1"/>
</dbReference>
<protein>
    <recommendedName>
        <fullName evidence="3">asparagine synthase (glutamine-hydrolyzing)</fullName>
        <ecNumber evidence="3">6.3.5.4</ecNumber>
    </recommendedName>
</protein>
<dbReference type="InterPro" id="IPR029055">
    <property type="entry name" value="Ntn_hydrolases_N"/>
</dbReference>
<evidence type="ECO:0000256" key="7">
    <source>
        <dbReference type="ARBA" id="ARBA00048741"/>
    </source>
</evidence>
<dbReference type="EMBL" id="QGGU01000005">
    <property type="protein sequence ID" value="PWK51967.1"/>
    <property type="molecule type" value="Genomic_DNA"/>
</dbReference>
<keyword evidence="8" id="KW-0061">Asparagine biosynthesis</keyword>
<reference evidence="11 12" key="1">
    <citation type="submission" date="2018-05" db="EMBL/GenBank/DDBJ databases">
        <title>Genomic Encyclopedia of Type Strains, Phase IV (KMG-IV): sequencing the most valuable type-strain genomes for metagenomic binning, comparative biology and taxonomic classification.</title>
        <authorList>
            <person name="Goeker M."/>
        </authorList>
    </citation>
    <scope>NUCLEOTIDE SEQUENCE [LARGE SCALE GENOMIC DNA]</scope>
    <source>
        <strain evidence="11 12">DSM 25350</strain>
    </source>
</reference>
<organism evidence="11 12">
    <name type="scientific">Pleionea mediterranea</name>
    <dbReference type="NCBI Taxonomy" id="523701"/>
    <lineage>
        <taxon>Bacteria</taxon>
        <taxon>Pseudomonadati</taxon>
        <taxon>Pseudomonadota</taxon>
        <taxon>Gammaproteobacteria</taxon>
        <taxon>Oceanospirillales</taxon>
        <taxon>Pleioneaceae</taxon>
        <taxon>Pleionea</taxon>
    </lineage>
</organism>
<evidence type="ECO:0000256" key="3">
    <source>
        <dbReference type="ARBA" id="ARBA00012737"/>
    </source>
</evidence>
<comment type="caution">
    <text evidence="11">The sequence shown here is derived from an EMBL/GenBank/DDBJ whole genome shotgun (WGS) entry which is preliminary data.</text>
</comment>
<dbReference type="InterPro" id="IPR006426">
    <property type="entry name" value="Asn_synth_AEB"/>
</dbReference>
<feature type="binding site" evidence="9">
    <location>
        <position position="301"/>
    </location>
    <ligand>
        <name>ATP</name>
        <dbReference type="ChEBI" id="CHEBI:30616"/>
    </ligand>
</feature>
<evidence type="ECO:0000256" key="6">
    <source>
        <dbReference type="ARBA" id="ARBA00022962"/>
    </source>
</evidence>
<feature type="binding site" evidence="9">
    <location>
        <position position="274"/>
    </location>
    <ligand>
        <name>ATP</name>
        <dbReference type="ChEBI" id="CHEBI:30616"/>
    </ligand>
</feature>
<dbReference type="AlphaFoldDB" id="A0A316GBS8"/>
<evidence type="ECO:0000313" key="12">
    <source>
        <dbReference type="Proteomes" id="UP000245790"/>
    </source>
</evidence>
<dbReference type="Gene3D" id="3.40.50.620">
    <property type="entry name" value="HUPs"/>
    <property type="match status" value="1"/>
</dbReference>
<name>A0A316GBS8_9GAMM</name>
<dbReference type="PROSITE" id="PS51278">
    <property type="entry name" value="GATASE_TYPE_2"/>
    <property type="match status" value="1"/>
</dbReference>
<dbReference type="GO" id="GO:0005829">
    <property type="term" value="C:cytosol"/>
    <property type="evidence" value="ECO:0007669"/>
    <property type="project" value="TreeGrafter"/>
</dbReference>
<keyword evidence="8" id="KW-0028">Amino-acid biosynthesis</keyword>
<comment type="catalytic activity">
    <reaction evidence="7">
        <text>L-aspartate + L-glutamine + ATP + H2O = L-asparagine + L-glutamate + AMP + diphosphate + H(+)</text>
        <dbReference type="Rhea" id="RHEA:12228"/>
        <dbReference type="ChEBI" id="CHEBI:15377"/>
        <dbReference type="ChEBI" id="CHEBI:15378"/>
        <dbReference type="ChEBI" id="CHEBI:29985"/>
        <dbReference type="ChEBI" id="CHEBI:29991"/>
        <dbReference type="ChEBI" id="CHEBI:30616"/>
        <dbReference type="ChEBI" id="CHEBI:33019"/>
        <dbReference type="ChEBI" id="CHEBI:58048"/>
        <dbReference type="ChEBI" id="CHEBI:58359"/>
        <dbReference type="ChEBI" id="CHEBI:456215"/>
        <dbReference type="EC" id="6.3.5.4"/>
    </reaction>
</comment>
<dbReference type="OrthoDB" id="9763290at2"/>
<dbReference type="PANTHER" id="PTHR43284:SF1">
    <property type="entry name" value="ASPARAGINE SYNTHETASE"/>
    <property type="match status" value="1"/>
</dbReference>
<dbReference type="NCBIfam" id="TIGR01536">
    <property type="entry name" value="asn_synth_AEB"/>
    <property type="match status" value="1"/>
</dbReference>
<dbReference type="InterPro" id="IPR014729">
    <property type="entry name" value="Rossmann-like_a/b/a_fold"/>
</dbReference>
<accession>A0A316GBS8</accession>
<dbReference type="PIRSF" id="PIRSF001589">
    <property type="entry name" value="Asn_synthetase_glu-h"/>
    <property type="match status" value="1"/>
</dbReference>
<evidence type="ECO:0000256" key="2">
    <source>
        <dbReference type="ARBA" id="ARBA00005752"/>
    </source>
</evidence>
<dbReference type="GO" id="GO:0004066">
    <property type="term" value="F:asparagine synthase (glutamine-hydrolyzing) activity"/>
    <property type="evidence" value="ECO:0007669"/>
    <property type="project" value="UniProtKB-EC"/>
</dbReference>
<sequence>MCGLAGEITFKEKPDSATVKRMLNTLSSRGPDAEGLFLQDNICLGHRRLKIIDLSNHASQPMIDSSLGLTIIFNGCIYNYKLLKKTLTDVGYQFFSNSDTEVILKSYHYWREACVEQFNGMFSFVIVERDTGEVFIARDRLGIKPLYYFHNHQRFCFASSLPALLNHPEVPTDIDPVSLNHYFGIRAIVQDRTLFNGIKKLAPGCWIKLSTNGELKHHRYWQLQPTTESERHDFNQRQKQFKDFSEQQWIDALQKALMDSARRRLEADVPVGVLLSGGLDSSLIVALLDKLGQKSIHTFSIGFEQVGEEEGNEFRYSDIIADKFNTRHNKIFAKHDTLLESLPDCVSAMSEPMVSHDVIGFYLLSQKVSEHVKVVQSGQGADEVFGGYHWYPPMVDVSPKQAAETYADAYFSYDFNDYKKLVQKQWSDEDHSLLLVDNYFKKGFAQNPDIGAIDHTLMMDTEIMLVDDPVKRVDNMTMAFGLEARVPFLDHELVELASHIPYPLKLKDGGKYLLKQVARRMIPHEVIDRPKGYFPVPALRNMQGPYLDMAKQVFSQQVARERGLFNFETIEQMLQTPGDFRGPFGSKLWQVTLLELWLQQQLNVR</sequence>